<keyword evidence="15 17" id="KW-0961">Cell wall biogenesis/degradation</keyword>
<protein>
    <recommendedName>
        <fullName evidence="17">UDP-N-acetylenolpyruvoylglucosamine reductase</fullName>
        <ecNumber evidence="17">1.3.1.98</ecNumber>
    </recommendedName>
    <alternativeName>
        <fullName evidence="17">UDP-N-acetylmuramate dehydrogenase</fullName>
    </alternativeName>
</protein>
<keyword evidence="13 17" id="KW-0560">Oxidoreductase</keyword>
<dbReference type="GO" id="GO:0051301">
    <property type="term" value="P:cell division"/>
    <property type="evidence" value="ECO:0007669"/>
    <property type="project" value="UniProtKB-KW"/>
</dbReference>
<evidence type="ECO:0000256" key="12">
    <source>
        <dbReference type="ARBA" id="ARBA00022984"/>
    </source>
</evidence>
<dbReference type="GO" id="GO:0009252">
    <property type="term" value="P:peptidoglycan biosynthetic process"/>
    <property type="evidence" value="ECO:0007669"/>
    <property type="project" value="UniProtKB-UniRule"/>
</dbReference>
<gene>
    <name evidence="17" type="primary">murB</name>
    <name evidence="19" type="ORF">SAMN02910314_00955</name>
</gene>
<evidence type="ECO:0000256" key="13">
    <source>
        <dbReference type="ARBA" id="ARBA00023002"/>
    </source>
</evidence>
<keyword evidence="10 17" id="KW-0521">NADP</keyword>
<dbReference type="Proteomes" id="UP000182975">
    <property type="component" value="Unassembled WGS sequence"/>
</dbReference>
<dbReference type="EC" id="1.3.1.98" evidence="17"/>
<dbReference type="InterPro" id="IPR036318">
    <property type="entry name" value="FAD-bd_PCMH-like_sf"/>
</dbReference>
<dbReference type="InterPro" id="IPR016167">
    <property type="entry name" value="FAD-bd_PCMH_sub1"/>
</dbReference>
<dbReference type="GO" id="GO:0071555">
    <property type="term" value="P:cell wall organization"/>
    <property type="evidence" value="ECO:0007669"/>
    <property type="project" value="UniProtKB-KW"/>
</dbReference>
<proteinExistence type="inferred from homology"/>
<comment type="subcellular location">
    <subcellularLocation>
        <location evidence="3 17">Cytoplasm</location>
    </subcellularLocation>
</comment>
<dbReference type="NCBIfam" id="NF010480">
    <property type="entry name" value="PRK13905.1"/>
    <property type="match status" value="1"/>
</dbReference>
<dbReference type="Gene3D" id="3.30.465.10">
    <property type="match status" value="1"/>
</dbReference>
<evidence type="ECO:0000256" key="7">
    <source>
        <dbReference type="ARBA" id="ARBA00022618"/>
    </source>
</evidence>
<dbReference type="PATRIC" id="fig|79604.3.peg.1405"/>
<evidence type="ECO:0000313" key="20">
    <source>
        <dbReference type="Proteomes" id="UP000182975"/>
    </source>
</evidence>
<evidence type="ECO:0000256" key="3">
    <source>
        <dbReference type="ARBA" id="ARBA00004496"/>
    </source>
</evidence>
<dbReference type="InterPro" id="IPR011601">
    <property type="entry name" value="MurB_C"/>
</dbReference>
<evidence type="ECO:0000256" key="15">
    <source>
        <dbReference type="ARBA" id="ARBA00023316"/>
    </source>
</evidence>
<evidence type="ECO:0000256" key="14">
    <source>
        <dbReference type="ARBA" id="ARBA00023306"/>
    </source>
</evidence>
<evidence type="ECO:0000256" key="1">
    <source>
        <dbReference type="ARBA" id="ARBA00001974"/>
    </source>
</evidence>
<evidence type="ECO:0000256" key="4">
    <source>
        <dbReference type="ARBA" id="ARBA00004752"/>
    </source>
</evidence>
<evidence type="ECO:0000256" key="16">
    <source>
        <dbReference type="ARBA" id="ARBA00048914"/>
    </source>
</evidence>
<dbReference type="RefSeq" id="WP_066663130.1">
    <property type="nucleotide sequence ID" value="NZ_CP011402.1"/>
</dbReference>
<dbReference type="Pfam" id="PF02873">
    <property type="entry name" value="MurB_C"/>
    <property type="match status" value="1"/>
</dbReference>
<dbReference type="PANTHER" id="PTHR21071">
    <property type="entry name" value="UDP-N-ACETYLENOLPYRUVOYLGLUCOSAMINE REDUCTASE"/>
    <property type="match status" value="1"/>
</dbReference>
<comment type="similarity">
    <text evidence="5 17">Belongs to the MurB family.</text>
</comment>
<evidence type="ECO:0000256" key="10">
    <source>
        <dbReference type="ARBA" id="ARBA00022857"/>
    </source>
</evidence>
<keyword evidence="9 17" id="KW-0274">FAD</keyword>
<dbReference type="PANTHER" id="PTHR21071:SF4">
    <property type="entry name" value="UDP-N-ACETYLENOLPYRUVOYLGLUCOSAMINE REDUCTASE"/>
    <property type="match status" value="1"/>
</dbReference>
<feature type="active site" evidence="17">
    <location>
        <position position="180"/>
    </location>
</feature>
<evidence type="ECO:0000256" key="11">
    <source>
        <dbReference type="ARBA" id="ARBA00022960"/>
    </source>
</evidence>
<dbReference type="Gene3D" id="3.90.78.10">
    <property type="entry name" value="UDP-N-acetylenolpyruvoylglucosamine reductase, C-terminal domain"/>
    <property type="match status" value="1"/>
</dbReference>
<comment type="pathway">
    <text evidence="4 17">Cell wall biogenesis; peptidoglycan biosynthesis.</text>
</comment>
<comment type="catalytic activity">
    <reaction evidence="16 17">
        <text>UDP-N-acetyl-alpha-D-muramate + NADP(+) = UDP-N-acetyl-3-O-(1-carboxyvinyl)-alpha-D-glucosamine + NADPH + H(+)</text>
        <dbReference type="Rhea" id="RHEA:12248"/>
        <dbReference type="ChEBI" id="CHEBI:15378"/>
        <dbReference type="ChEBI" id="CHEBI:57783"/>
        <dbReference type="ChEBI" id="CHEBI:58349"/>
        <dbReference type="ChEBI" id="CHEBI:68483"/>
        <dbReference type="ChEBI" id="CHEBI:70757"/>
        <dbReference type="EC" id="1.3.1.98"/>
    </reaction>
</comment>
<keyword evidence="20" id="KW-1185">Reference proteome</keyword>
<dbReference type="GO" id="GO:0008762">
    <property type="term" value="F:UDP-N-acetylmuramate dehydrogenase activity"/>
    <property type="evidence" value="ECO:0007669"/>
    <property type="project" value="UniProtKB-UniRule"/>
</dbReference>
<dbReference type="Pfam" id="PF01565">
    <property type="entry name" value="FAD_binding_4"/>
    <property type="match status" value="1"/>
</dbReference>
<dbReference type="InterPro" id="IPR006094">
    <property type="entry name" value="Oxid_FAD_bind_N"/>
</dbReference>
<dbReference type="InterPro" id="IPR003170">
    <property type="entry name" value="MurB"/>
</dbReference>
<dbReference type="GO" id="GO:0071949">
    <property type="term" value="F:FAD binding"/>
    <property type="evidence" value="ECO:0007669"/>
    <property type="project" value="InterPro"/>
</dbReference>
<dbReference type="SUPFAM" id="SSF56194">
    <property type="entry name" value="Uridine diphospho-N-Acetylenolpyruvylglucosamine reductase, MurB, C-terminal domain"/>
    <property type="match status" value="1"/>
</dbReference>
<sequence>MTPSQIGALRQLSLTPKSELRFDERLARRTTLRVGGPAACWAQVATFGDLKRVLGVCSEAGIPWTVIGGGSNLLVSDQGFPGVVVHLCGEFRTWNYDEESLHFTVGAAVSLSRIVQEAFRRGLSGMEFAVGTPGTVGGAIRMNAGTSERGMSTRVVSVTTYDPDRGLKRYAASDIQWGYRSTSFSPREVILECVLSVKPGQEAFIRAKMEGSLARRKRTQPLDFPSCGSVFRNPSGQHAGALIEGCGLSGTRIGGAQISGKHANFIVNTGEASAHDVIELIQLAQHKVKQEHGIELKPEVRFLGF</sequence>
<dbReference type="AlphaFoldDB" id="A0A172RYV4"/>
<dbReference type="OrthoDB" id="9804753at2"/>
<keyword evidence="12 17" id="KW-0573">Peptidoglycan synthesis</keyword>
<dbReference type="InterPro" id="IPR016169">
    <property type="entry name" value="FAD-bd_PCMH_sub2"/>
</dbReference>
<feature type="active site" description="Proton donor" evidence="17">
    <location>
        <position position="229"/>
    </location>
</feature>
<reference evidence="20" key="1">
    <citation type="submission" date="2016-10" db="EMBL/GenBank/DDBJ databases">
        <authorList>
            <person name="Varghese N."/>
        </authorList>
    </citation>
    <scope>NUCLEOTIDE SEQUENCE [LARGE SCALE GENOMIC DNA]</scope>
    <source>
        <strain evidence="20">DSM 21843</strain>
    </source>
</reference>
<evidence type="ECO:0000256" key="8">
    <source>
        <dbReference type="ARBA" id="ARBA00022630"/>
    </source>
</evidence>
<evidence type="ECO:0000259" key="18">
    <source>
        <dbReference type="PROSITE" id="PS51387"/>
    </source>
</evidence>
<feature type="active site" evidence="17">
    <location>
        <position position="299"/>
    </location>
</feature>
<evidence type="ECO:0000256" key="5">
    <source>
        <dbReference type="ARBA" id="ARBA00010485"/>
    </source>
</evidence>
<evidence type="ECO:0000313" key="19">
    <source>
        <dbReference type="EMBL" id="SEO71007.1"/>
    </source>
</evidence>
<dbReference type="GO" id="GO:0008360">
    <property type="term" value="P:regulation of cell shape"/>
    <property type="evidence" value="ECO:0007669"/>
    <property type="project" value="UniProtKB-KW"/>
</dbReference>
<name>A0A172RYV4_9ACTN</name>
<evidence type="ECO:0000256" key="2">
    <source>
        <dbReference type="ARBA" id="ARBA00003921"/>
    </source>
</evidence>
<keyword evidence="6 17" id="KW-0963">Cytoplasm</keyword>
<dbReference type="NCBIfam" id="TIGR00179">
    <property type="entry name" value="murB"/>
    <property type="match status" value="1"/>
</dbReference>
<dbReference type="STRING" id="79604.AAY81_06940"/>
<dbReference type="UniPathway" id="UPA00219"/>
<keyword evidence="11 17" id="KW-0133">Cell shape</keyword>
<dbReference type="InterPro" id="IPR036635">
    <property type="entry name" value="MurB_C_sf"/>
</dbReference>
<evidence type="ECO:0000256" key="9">
    <source>
        <dbReference type="ARBA" id="ARBA00022827"/>
    </source>
</evidence>
<dbReference type="SUPFAM" id="SSF56176">
    <property type="entry name" value="FAD-binding/transporter-associated domain-like"/>
    <property type="match status" value="1"/>
</dbReference>
<dbReference type="InterPro" id="IPR016166">
    <property type="entry name" value="FAD-bd_PCMH"/>
</dbReference>
<evidence type="ECO:0000256" key="6">
    <source>
        <dbReference type="ARBA" id="ARBA00022490"/>
    </source>
</evidence>
<dbReference type="PROSITE" id="PS51387">
    <property type="entry name" value="FAD_PCMH"/>
    <property type="match status" value="1"/>
</dbReference>
<evidence type="ECO:0000256" key="17">
    <source>
        <dbReference type="HAMAP-Rule" id="MF_00037"/>
    </source>
</evidence>
<comment type="cofactor">
    <cofactor evidence="1 17">
        <name>FAD</name>
        <dbReference type="ChEBI" id="CHEBI:57692"/>
    </cofactor>
</comment>
<dbReference type="HAMAP" id="MF_00037">
    <property type="entry name" value="MurB"/>
    <property type="match status" value="1"/>
</dbReference>
<feature type="domain" description="FAD-binding PCMH-type" evidence="18">
    <location>
        <begin position="34"/>
        <end position="200"/>
    </location>
</feature>
<keyword evidence="14 17" id="KW-0131">Cell cycle</keyword>
<comment type="function">
    <text evidence="2 17">Cell wall formation.</text>
</comment>
<dbReference type="KEGG" id="ddt:AAY81_06940"/>
<dbReference type="GO" id="GO:0005829">
    <property type="term" value="C:cytosol"/>
    <property type="evidence" value="ECO:0007669"/>
    <property type="project" value="TreeGrafter"/>
</dbReference>
<keyword evidence="7 17" id="KW-0132">Cell division</keyword>
<dbReference type="EMBL" id="FOEC01000004">
    <property type="protein sequence ID" value="SEO71007.1"/>
    <property type="molecule type" value="Genomic_DNA"/>
</dbReference>
<dbReference type="Gene3D" id="3.30.43.10">
    <property type="entry name" value="Uridine Diphospho-n-acetylenolpyruvylglucosamine Reductase, domain 2"/>
    <property type="match status" value="1"/>
</dbReference>
<keyword evidence="8 17" id="KW-0285">Flavoprotein</keyword>
<organism evidence="19 20">
    <name type="scientific">Denitrobacterium detoxificans</name>
    <dbReference type="NCBI Taxonomy" id="79604"/>
    <lineage>
        <taxon>Bacteria</taxon>
        <taxon>Bacillati</taxon>
        <taxon>Actinomycetota</taxon>
        <taxon>Coriobacteriia</taxon>
        <taxon>Eggerthellales</taxon>
        <taxon>Eggerthellaceae</taxon>
        <taxon>Denitrobacterium</taxon>
    </lineage>
</organism>
<accession>A0A172RYV4</accession>